<sequence length="82" mass="9332">MIDSVPSQHTSQHPVTMMVDDELVQEMHPTDDNLNCTFAYSQDVSTERACVQSMPVEQSVHNHISDEQIEKYLMNVLLGRIS</sequence>
<proteinExistence type="predicted"/>
<evidence type="ECO:0000313" key="1">
    <source>
        <dbReference type="EMBL" id="KAJ1372117.1"/>
    </source>
</evidence>
<dbReference type="EMBL" id="JAHQIW010007095">
    <property type="protein sequence ID" value="KAJ1372117.1"/>
    <property type="molecule type" value="Genomic_DNA"/>
</dbReference>
<reference evidence="1" key="1">
    <citation type="submission" date="2021-06" db="EMBL/GenBank/DDBJ databases">
        <title>Parelaphostrongylus tenuis whole genome reference sequence.</title>
        <authorList>
            <person name="Garwood T.J."/>
            <person name="Larsen P.A."/>
            <person name="Fountain-Jones N.M."/>
            <person name="Garbe J.R."/>
            <person name="Macchietto M.G."/>
            <person name="Kania S.A."/>
            <person name="Gerhold R.W."/>
            <person name="Richards J.E."/>
            <person name="Wolf T.M."/>
        </authorList>
    </citation>
    <scope>NUCLEOTIDE SEQUENCE</scope>
    <source>
        <strain evidence="1">MNPRO001-30</strain>
        <tissue evidence="1">Meninges</tissue>
    </source>
</reference>
<keyword evidence="2" id="KW-1185">Reference proteome</keyword>
<comment type="caution">
    <text evidence="1">The sequence shown here is derived from an EMBL/GenBank/DDBJ whole genome shotgun (WGS) entry which is preliminary data.</text>
</comment>
<gene>
    <name evidence="1" type="ORF">KIN20_034192</name>
</gene>
<accession>A0AAD5R9A1</accession>
<protein>
    <submittedName>
        <fullName evidence="1">Uncharacterized protein</fullName>
    </submittedName>
</protein>
<organism evidence="1 2">
    <name type="scientific">Parelaphostrongylus tenuis</name>
    <name type="common">Meningeal worm</name>
    <dbReference type="NCBI Taxonomy" id="148309"/>
    <lineage>
        <taxon>Eukaryota</taxon>
        <taxon>Metazoa</taxon>
        <taxon>Ecdysozoa</taxon>
        <taxon>Nematoda</taxon>
        <taxon>Chromadorea</taxon>
        <taxon>Rhabditida</taxon>
        <taxon>Rhabditina</taxon>
        <taxon>Rhabditomorpha</taxon>
        <taxon>Strongyloidea</taxon>
        <taxon>Metastrongylidae</taxon>
        <taxon>Parelaphostrongylus</taxon>
    </lineage>
</organism>
<evidence type="ECO:0000313" key="2">
    <source>
        <dbReference type="Proteomes" id="UP001196413"/>
    </source>
</evidence>
<dbReference type="AlphaFoldDB" id="A0AAD5R9A1"/>
<dbReference type="Proteomes" id="UP001196413">
    <property type="component" value="Unassembled WGS sequence"/>
</dbReference>
<name>A0AAD5R9A1_PARTN</name>